<dbReference type="Pfam" id="PF00042">
    <property type="entry name" value="Globin"/>
    <property type="match status" value="1"/>
</dbReference>
<evidence type="ECO:0000256" key="2">
    <source>
        <dbReference type="ARBA" id="ARBA00022723"/>
    </source>
</evidence>
<dbReference type="InterPro" id="IPR000971">
    <property type="entry name" value="Globin"/>
</dbReference>
<comment type="similarity">
    <text evidence="4">Belongs to the globin family.</text>
</comment>
<evidence type="ECO:0000256" key="4">
    <source>
        <dbReference type="RuleBase" id="RU000356"/>
    </source>
</evidence>
<evidence type="ECO:0000256" key="1">
    <source>
        <dbReference type="ARBA" id="ARBA00022617"/>
    </source>
</evidence>
<dbReference type="GO" id="GO:0020037">
    <property type="term" value="F:heme binding"/>
    <property type="evidence" value="ECO:0007669"/>
    <property type="project" value="InterPro"/>
</dbReference>
<dbReference type="InterPro" id="IPR050532">
    <property type="entry name" value="Globin-like_OT"/>
</dbReference>
<evidence type="ECO:0000256" key="3">
    <source>
        <dbReference type="ARBA" id="ARBA00023004"/>
    </source>
</evidence>
<feature type="region of interest" description="Disordered" evidence="5">
    <location>
        <begin position="16"/>
        <end position="52"/>
    </location>
</feature>
<evidence type="ECO:0000256" key="5">
    <source>
        <dbReference type="SAM" id="MobiDB-lite"/>
    </source>
</evidence>
<dbReference type="GO" id="GO:0019825">
    <property type="term" value="F:oxygen binding"/>
    <property type="evidence" value="ECO:0007669"/>
    <property type="project" value="InterPro"/>
</dbReference>
<dbReference type="PANTHER" id="PTHR46458:SF5">
    <property type="entry name" value="GLOBIN FAMILY PROFILE DOMAIN-CONTAINING PROTEIN"/>
    <property type="match status" value="1"/>
</dbReference>
<keyword evidence="1 4" id="KW-0349">Heme</keyword>
<evidence type="ECO:0000313" key="9">
    <source>
        <dbReference type="WBParaSite" id="TCONS_00001845.p1"/>
    </source>
</evidence>
<evidence type="ECO:0000313" key="7">
    <source>
        <dbReference type="Proteomes" id="UP000035681"/>
    </source>
</evidence>
<dbReference type="Proteomes" id="UP000035681">
    <property type="component" value="Unplaced"/>
</dbReference>
<accession>A0A0K0EIZ9</accession>
<organism evidence="8">
    <name type="scientific">Strongyloides stercoralis</name>
    <name type="common">Threadworm</name>
    <dbReference type="NCBI Taxonomy" id="6248"/>
    <lineage>
        <taxon>Eukaryota</taxon>
        <taxon>Metazoa</taxon>
        <taxon>Ecdysozoa</taxon>
        <taxon>Nematoda</taxon>
        <taxon>Chromadorea</taxon>
        <taxon>Rhabditida</taxon>
        <taxon>Tylenchina</taxon>
        <taxon>Panagrolaimomorpha</taxon>
        <taxon>Strongyloidoidea</taxon>
        <taxon>Strongyloididae</taxon>
        <taxon>Strongyloides</taxon>
    </lineage>
</organism>
<feature type="compositionally biased region" description="Polar residues" evidence="5">
    <location>
        <begin position="28"/>
        <end position="49"/>
    </location>
</feature>
<proteinExistence type="inferred from homology"/>
<dbReference type="InterPro" id="IPR012292">
    <property type="entry name" value="Globin/Proto"/>
</dbReference>
<dbReference type="STRING" id="6248.A0A0K0EIZ9"/>
<dbReference type="PANTHER" id="PTHR46458">
    <property type="entry name" value="BLR2807 PROTEIN"/>
    <property type="match status" value="1"/>
</dbReference>
<dbReference type="AlphaFoldDB" id="A0A0K0EIZ9"/>
<evidence type="ECO:0000259" key="6">
    <source>
        <dbReference type="PROSITE" id="PS01033"/>
    </source>
</evidence>
<dbReference type="WBParaSite" id="TCONS_00001845.p1">
    <property type="protein sequence ID" value="TCONS_00001845.p1"/>
    <property type="gene ID" value="XLOC_001748"/>
</dbReference>
<dbReference type="SUPFAM" id="SSF46458">
    <property type="entry name" value="Globin-like"/>
    <property type="match status" value="1"/>
</dbReference>
<protein>
    <submittedName>
        <fullName evidence="8 9">GLOBIN domain-containing protein</fullName>
    </submittedName>
</protein>
<dbReference type="InterPro" id="IPR009050">
    <property type="entry name" value="Globin-like_sf"/>
</dbReference>
<keyword evidence="2" id="KW-0479">Metal-binding</keyword>
<dbReference type="PROSITE" id="PS01033">
    <property type="entry name" value="GLOBIN"/>
    <property type="match status" value="1"/>
</dbReference>
<dbReference type="GO" id="GO:0046872">
    <property type="term" value="F:metal ion binding"/>
    <property type="evidence" value="ECO:0007669"/>
    <property type="project" value="UniProtKB-KW"/>
</dbReference>
<keyword evidence="4" id="KW-0561">Oxygen transport</keyword>
<sequence length="238" mass="27511">MKGSKLFCCCRSKKGNNEKEPVSPFGVKQNNNNDLKCTSSTEPTKNLLSNGEGLKKVNEKEVADNSNKNINDNRVPLTERQKFLLVKNWKGISRRARDAGTNLFVQLLSEHQELGDYFIFGNVKAKDKYEMLADERIQNHGEAVMRILDSVITSVNDPQEMFRILEEQGKQHAIKKNFKPELFREVEDALFYSIKLILDERYTDNMDSIYRIIMKTVLKTLEDSCRDEMIRLGLLKNQ</sequence>
<dbReference type="Gene3D" id="1.10.490.10">
    <property type="entry name" value="Globins"/>
    <property type="match status" value="1"/>
</dbReference>
<dbReference type="GO" id="GO:0005344">
    <property type="term" value="F:oxygen carrier activity"/>
    <property type="evidence" value="ECO:0007669"/>
    <property type="project" value="UniProtKB-KW"/>
</dbReference>
<keyword evidence="7" id="KW-1185">Reference proteome</keyword>
<feature type="domain" description="Globin" evidence="6">
    <location>
        <begin position="76"/>
        <end position="203"/>
    </location>
</feature>
<keyword evidence="3" id="KW-0408">Iron</keyword>
<name>A0A0K0EIZ9_STRER</name>
<dbReference type="WBParaSite" id="SSTP_0000945200.1">
    <property type="protein sequence ID" value="SSTP_0000945200.1"/>
    <property type="gene ID" value="SSTP_0000945200"/>
</dbReference>
<reference evidence="8" key="1">
    <citation type="submission" date="2015-08" db="UniProtKB">
        <authorList>
            <consortium name="WormBaseParasite"/>
        </authorList>
    </citation>
    <scope>IDENTIFICATION</scope>
</reference>
<evidence type="ECO:0000313" key="8">
    <source>
        <dbReference type="WBParaSite" id="SSTP_0000945200.1"/>
    </source>
</evidence>
<keyword evidence="4" id="KW-0813">Transport</keyword>